<dbReference type="EMBL" id="BJYS01000041">
    <property type="protein sequence ID" value="GEO06612.1"/>
    <property type="molecule type" value="Genomic_DNA"/>
</dbReference>
<dbReference type="InterPro" id="IPR022686">
    <property type="entry name" value="G2P_N"/>
</dbReference>
<proteinExistence type="predicted"/>
<name>A0A512B3T3_9BACT</name>
<dbReference type="OrthoDB" id="1438889at2"/>
<comment type="caution">
    <text evidence="2">The sequence shown here is derived from an EMBL/GenBank/DDBJ whole genome shotgun (WGS) entry which is preliminary data.</text>
</comment>
<organism evidence="2 3">
    <name type="scientific">Adhaeribacter aerolatus</name>
    <dbReference type="NCBI Taxonomy" id="670289"/>
    <lineage>
        <taxon>Bacteria</taxon>
        <taxon>Pseudomonadati</taxon>
        <taxon>Bacteroidota</taxon>
        <taxon>Cytophagia</taxon>
        <taxon>Cytophagales</taxon>
        <taxon>Hymenobacteraceae</taxon>
        <taxon>Adhaeribacter</taxon>
    </lineage>
</organism>
<reference evidence="2 3" key="1">
    <citation type="submission" date="2019-07" db="EMBL/GenBank/DDBJ databases">
        <title>Whole genome shotgun sequence of Adhaeribacter aerolatus NBRC 106133.</title>
        <authorList>
            <person name="Hosoyama A."/>
            <person name="Uohara A."/>
            <person name="Ohji S."/>
            <person name="Ichikawa N."/>
        </authorList>
    </citation>
    <scope>NUCLEOTIDE SEQUENCE [LARGE SCALE GENOMIC DNA]</scope>
    <source>
        <strain evidence="2 3">NBRC 106133</strain>
    </source>
</reference>
<evidence type="ECO:0000259" key="1">
    <source>
        <dbReference type="Pfam" id="PF05144"/>
    </source>
</evidence>
<protein>
    <recommendedName>
        <fullName evidence="1">Replication-associated protein G2P N-terminal domain-containing protein</fullName>
    </recommendedName>
</protein>
<gene>
    <name evidence="2" type="ORF">AAE02nite_42760</name>
</gene>
<accession>A0A512B3T3</accession>
<evidence type="ECO:0000313" key="3">
    <source>
        <dbReference type="Proteomes" id="UP000321532"/>
    </source>
</evidence>
<dbReference type="Proteomes" id="UP000321532">
    <property type="component" value="Unassembled WGS sequence"/>
</dbReference>
<dbReference type="GO" id="GO:0006260">
    <property type="term" value="P:DNA replication"/>
    <property type="evidence" value="ECO:0007669"/>
    <property type="project" value="InterPro"/>
</dbReference>
<feature type="domain" description="Replication-associated protein G2P N-terminal" evidence="1">
    <location>
        <begin position="52"/>
        <end position="210"/>
    </location>
</feature>
<keyword evidence="3" id="KW-1185">Reference proteome</keyword>
<evidence type="ECO:0000313" key="2">
    <source>
        <dbReference type="EMBL" id="GEO06612.1"/>
    </source>
</evidence>
<dbReference type="Pfam" id="PF05144">
    <property type="entry name" value="Phage_CRI"/>
    <property type="match status" value="1"/>
</dbReference>
<dbReference type="AlphaFoldDB" id="A0A512B3T3"/>
<sequence>MVDTISIIKRSVITHFDDSHLKRKRPVFDDETGEIIGIRGYLEPNLIISYTNRCLRITGSLSKFYFGDNLKVLNHEQFMMVIKNIENSLEVNLYDAIIQRLDFAGNLSVPIKVKRIFKLIGDCKYFNRFIEKNTLYFNSGVRKKIFYDKGLESKMNLHKGKFLMRFEVRWNYRFLKSWSIKNFGEENLQVEKLFNPVVFNKLVLLWGKEYYDIHKINYSILDFSKISKFKDIENQFILLGIESAGGLTKIIETIKLSNNINPLFSPSELSRYFRKLWGMNKLEQITIHNKLISQLDEEISIVVRSNLTRIYEG</sequence>
<dbReference type="RefSeq" id="WP_146903018.1">
    <property type="nucleotide sequence ID" value="NZ_BJYS01000041.1"/>
</dbReference>